<name>A0A0A9FE90_ARUDO</name>
<evidence type="ECO:0000256" key="1">
    <source>
        <dbReference type="SAM" id="MobiDB-lite"/>
    </source>
</evidence>
<proteinExistence type="predicted"/>
<dbReference type="AlphaFoldDB" id="A0A0A9FE90"/>
<accession>A0A0A9FE90</accession>
<feature type="region of interest" description="Disordered" evidence="1">
    <location>
        <begin position="1"/>
        <end position="21"/>
    </location>
</feature>
<sequence>MPRHTQSNETRRKAIRKTVMI</sequence>
<reference evidence="2" key="1">
    <citation type="submission" date="2014-09" db="EMBL/GenBank/DDBJ databases">
        <authorList>
            <person name="Magalhaes I.L.F."/>
            <person name="Oliveira U."/>
            <person name="Santos F.R."/>
            <person name="Vidigal T.H.D.A."/>
            <person name="Brescovit A.D."/>
            <person name="Santos A.J."/>
        </authorList>
    </citation>
    <scope>NUCLEOTIDE SEQUENCE</scope>
    <source>
        <tissue evidence="2">Shoot tissue taken approximately 20 cm above the soil surface</tissue>
    </source>
</reference>
<protein>
    <submittedName>
        <fullName evidence="2">Uncharacterized protein</fullName>
    </submittedName>
</protein>
<reference evidence="2" key="2">
    <citation type="journal article" date="2015" name="Data Brief">
        <title>Shoot transcriptome of the giant reed, Arundo donax.</title>
        <authorList>
            <person name="Barrero R.A."/>
            <person name="Guerrero F.D."/>
            <person name="Moolhuijzen P."/>
            <person name="Goolsby J.A."/>
            <person name="Tidwell J."/>
            <person name="Bellgard S.E."/>
            <person name="Bellgard M.I."/>
        </authorList>
    </citation>
    <scope>NUCLEOTIDE SEQUENCE</scope>
    <source>
        <tissue evidence="2">Shoot tissue taken approximately 20 cm above the soil surface</tissue>
    </source>
</reference>
<organism evidence="2">
    <name type="scientific">Arundo donax</name>
    <name type="common">Giant reed</name>
    <name type="synonym">Donax arundinaceus</name>
    <dbReference type="NCBI Taxonomy" id="35708"/>
    <lineage>
        <taxon>Eukaryota</taxon>
        <taxon>Viridiplantae</taxon>
        <taxon>Streptophyta</taxon>
        <taxon>Embryophyta</taxon>
        <taxon>Tracheophyta</taxon>
        <taxon>Spermatophyta</taxon>
        <taxon>Magnoliopsida</taxon>
        <taxon>Liliopsida</taxon>
        <taxon>Poales</taxon>
        <taxon>Poaceae</taxon>
        <taxon>PACMAD clade</taxon>
        <taxon>Arundinoideae</taxon>
        <taxon>Arundineae</taxon>
        <taxon>Arundo</taxon>
    </lineage>
</organism>
<dbReference type="EMBL" id="GBRH01187259">
    <property type="protein sequence ID" value="JAE10637.1"/>
    <property type="molecule type" value="Transcribed_RNA"/>
</dbReference>
<evidence type="ECO:0000313" key="2">
    <source>
        <dbReference type="EMBL" id="JAE10637.1"/>
    </source>
</evidence>